<protein>
    <submittedName>
        <fullName evidence="7">Lysine transporter LysE</fullName>
    </submittedName>
</protein>
<feature type="transmembrane region" description="Helical" evidence="6">
    <location>
        <begin position="150"/>
        <end position="173"/>
    </location>
</feature>
<name>A0ABX0W9B2_9RHOB</name>
<evidence type="ECO:0000313" key="8">
    <source>
        <dbReference type="Proteomes" id="UP001429564"/>
    </source>
</evidence>
<dbReference type="EMBL" id="QHLQ01000008">
    <property type="protein sequence ID" value="NIZ61384.1"/>
    <property type="molecule type" value="Genomic_DNA"/>
</dbReference>
<evidence type="ECO:0000256" key="4">
    <source>
        <dbReference type="ARBA" id="ARBA00022989"/>
    </source>
</evidence>
<keyword evidence="5 6" id="KW-0472">Membrane</keyword>
<proteinExistence type="predicted"/>
<dbReference type="InterPro" id="IPR001123">
    <property type="entry name" value="LeuE-type"/>
</dbReference>
<accession>A0ABX0W9B2</accession>
<evidence type="ECO:0000256" key="6">
    <source>
        <dbReference type="SAM" id="Phobius"/>
    </source>
</evidence>
<reference evidence="7 8" key="1">
    <citation type="submission" date="2018-05" db="EMBL/GenBank/DDBJ databases">
        <authorList>
            <person name="Zhang Y.-J."/>
        </authorList>
    </citation>
    <scope>NUCLEOTIDE SEQUENCE [LARGE SCALE GENOMIC DNA]</scope>
    <source>
        <strain evidence="7 8">CY04</strain>
    </source>
</reference>
<keyword evidence="8" id="KW-1185">Reference proteome</keyword>
<evidence type="ECO:0000256" key="5">
    <source>
        <dbReference type="ARBA" id="ARBA00023136"/>
    </source>
</evidence>
<dbReference type="Proteomes" id="UP001429564">
    <property type="component" value="Unassembled WGS sequence"/>
</dbReference>
<keyword evidence="2" id="KW-1003">Cell membrane</keyword>
<feature type="transmembrane region" description="Helical" evidence="6">
    <location>
        <begin position="109"/>
        <end position="130"/>
    </location>
</feature>
<keyword evidence="3 6" id="KW-0812">Transmembrane</keyword>
<dbReference type="PANTHER" id="PTHR30086:SF20">
    <property type="entry name" value="ARGININE EXPORTER PROTEIN ARGO-RELATED"/>
    <property type="match status" value="1"/>
</dbReference>
<organism evidence="7 8">
    <name type="scientific">Parasedimentitalea denitrificans</name>
    <dbReference type="NCBI Taxonomy" id="2211118"/>
    <lineage>
        <taxon>Bacteria</taxon>
        <taxon>Pseudomonadati</taxon>
        <taxon>Pseudomonadota</taxon>
        <taxon>Alphaproteobacteria</taxon>
        <taxon>Rhodobacterales</taxon>
        <taxon>Paracoccaceae</taxon>
        <taxon>Parasedimentitalea</taxon>
    </lineage>
</organism>
<dbReference type="Pfam" id="PF01810">
    <property type="entry name" value="LysE"/>
    <property type="match status" value="1"/>
</dbReference>
<dbReference type="RefSeq" id="WP_167683972.1">
    <property type="nucleotide sequence ID" value="NZ_QHLQ01000008.1"/>
</dbReference>
<comment type="caution">
    <text evidence="7">The sequence shown here is derived from an EMBL/GenBank/DDBJ whole genome shotgun (WGS) entry which is preliminary data.</text>
</comment>
<gene>
    <name evidence="7" type="ORF">DL239_10395</name>
</gene>
<feature type="transmembrane region" description="Helical" evidence="6">
    <location>
        <begin position="64"/>
        <end position="88"/>
    </location>
</feature>
<evidence type="ECO:0000313" key="7">
    <source>
        <dbReference type="EMBL" id="NIZ61384.1"/>
    </source>
</evidence>
<keyword evidence="4 6" id="KW-1133">Transmembrane helix</keyword>
<evidence type="ECO:0000256" key="1">
    <source>
        <dbReference type="ARBA" id="ARBA00004651"/>
    </source>
</evidence>
<dbReference type="PIRSF" id="PIRSF006324">
    <property type="entry name" value="LeuE"/>
    <property type="match status" value="1"/>
</dbReference>
<evidence type="ECO:0000256" key="3">
    <source>
        <dbReference type="ARBA" id="ARBA00022692"/>
    </source>
</evidence>
<feature type="transmembrane region" description="Helical" evidence="6">
    <location>
        <begin position="39"/>
        <end position="58"/>
    </location>
</feature>
<sequence length="208" mass="22064">MTFETWIAFVLASAIVVVIPGPNIILTVNYALRSGRRTGWGTVTGTALGALVAMSATLMGAGAILATSVTLFSILKAAGAAYLIWMAYRLWTAPVDEVEDAGPIAGKSLWSIFAQSFLVSALNPKGPVFYMAFVPQFVNTSLPVFEQFSILTATFVVVAALNGLMWLFFAAGLRAKLRKPRAQKAVNRTGASCMFAAGVFTANASRVS</sequence>
<dbReference type="PANTHER" id="PTHR30086">
    <property type="entry name" value="ARGININE EXPORTER PROTEIN ARGO"/>
    <property type="match status" value="1"/>
</dbReference>
<comment type="subcellular location">
    <subcellularLocation>
        <location evidence="1">Cell membrane</location>
        <topology evidence="1">Multi-pass membrane protein</topology>
    </subcellularLocation>
</comment>
<feature type="transmembrane region" description="Helical" evidence="6">
    <location>
        <begin position="6"/>
        <end position="32"/>
    </location>
</feature>
<evidence type="ECO:0000256" key="2">
    <source>
        <dbReference type="ARBA" id="ARBA00022475"/>
    </source>
</evidence>